<dbReference type="AlphaFoldDB" id="A0A069DZM6"/>
<evidence type="ECO:0000259" key="15">
    <source>
        <dbReference type="PROSITE" id="PS51192"/>
    </source>
</evidence>
<dbReference type="GO" id="GO:0046872">
    <property type="term" value="F:metal ion binding"/>
    <property type="evidence" value="ECO:0007669"/>
    <property type="project" value="UniProtKB-KW"/>
</dbReference>
<dbReference type="GO" id="GO:0016887">
    <property type="term" value="F:ATP hydrolysis activity"/>
    <property type="evidence" value="ECO:0007669"/>
    <property type="project" value="RHEA"/>
</dbReference>
<dbReference type="PANTHER" id="PTHR13710">
    <property type="entry name" value="DNA HELICASE RECQ FAMILY MEMBER"/>
    <property type="match status" value="1"/>
</dbReference>
<dbReference type="InterPro" id="IPR038190">
    <property type="entry name" value="SRI_sf"/>
</dbReference>
<evidence type="ECO:0000256" key="11">
    <source>
        <dbReference type="ARBA" id="ARBA00034617"/>
    </source>
</evidence>
<evidence type="ECO:0000313" key="17">
    <source>
        <dbReference type="EMBL" id="JAC88514.1"/>
    </source>
</evidence>
<dbReference type="PROSITE" id="PS00690">
    <property type="entry name" value="DEAH_ATP_HELICASE"/>
    <property type="match status" value="1"/>
</dbReference>
<comment type="catalytic activity">
    <reaction evidence="12 13">
        <text>ATP + H2O = ADP + phosphate + H(+)</text>
        <dbReference type="Rhea" id="RHEA:13065"/>
        <dbReference type="ChEBI" id="CHEBI:15377"/>
        <dbReference type="ChEBI" id="CHEBI:15378"/>
        <dbReference type="ChEBI" id="CHEBI:30616"/>
        <dbReference type="ChEBI" id="CHEBI:43474"/>
        <dbReference type="ChEBI" id="CHEBI:456216"/>
    </reaction>
</comment>
<dbReference type="InterPro" id="IPR014001">
    <property type="entry name" value="Helicase_ATP-bd"/>
</dbReference>
<feature type="region of interest" description="Disordered" evidence="14">
    <location>
        <begin position="687"/>
        <end position="773"/>
    </location>
</feature>
<dbReference type="InterPro" id="IPR011545">
    <property type="entry name" value="DEAD/DEAH_box_helicase_dom"/>
</dbReference>
<dbReference type="PROSITE" id="PS51192">
    <property type="entry name" value="HELICASE_ATP_BIND_1"/>
    <property type="match status" value="1"/>
</dbReference>
<evidence type="ECO:0000259" key="16">
    <source>
        <dbReference type="PROSITE" id="PS51194"/>
    </source>
</evidence>
<keyword evidence="10 13" id="KW-0539">Nucleus</keyword>
<dbReference type="GO" id="GO:0005737">
    <property type="term" value="C:cytoplasm"/>
    <property type="evidence" value="ECO:0007669"/>
    <property type="project" value="TreeGrafter"/>
</dbReference>
<keyword evidence="7 13" id="KW-0067">ATP-binding</keyword>
<protein>
    <recommendedName>
        <fullName evidence="13">ATP-dependent DNA helicase</fullName>
        <ecNumber evidence="13">5.6.2.4</ecNumber>
    </recommendedName>
</protein>
<dbReference type="GO" id="GO:0005694">
    <property type="term" value="C:chromosome"/>
    <property type="evidence" value="ECO:0007669"/>
    <property type="project" value="InterPro"/>
</dbReference>
<evidence type="ECO:0000256" key="13">
    <source>
        <dbReference type="RuleBase" id="RU364117"/>
    </source>
</evidence>
<keyword evidence="5 13" id="KW-0378">Hydrolase</keyword>
<dbReference type="GO" id="GO:0043138">
    <property type="term" value="F:3'-5' DNA helicase activity"/>
    <property type="evidence" value="ECO:0007669"/>
    <property type="project" value="UniProtKB-EC"/>
</dbReference>
<comment type="catalytic activity">
    <reaction evidence="11 13">
        <text>Couples ATP hydrolysis with the unwinding of duplex DNA by translocating in the 3'-5' direction.</text>
        <dbReference type="EC" id="5.6.2.4"/>
    </reaction>
</comment>
<comment type="similarity">
    <text evidence="2 13">Belongs to the helicase family. RecQ subfamily.</text>
</comment>
<dbReference type="InterPro" id="IPR004589">
    <property type="entry name" value="DNA_helicase_ATP-dep_RecQ"/>
</dbReference>
<sequence>RSSKECSMSDEDIFLILKKRFGHDSFKSELQQRATETIAKRKQDVFVSMPTSAGKSLCFQLPSLLHKNKIAIVFSPLLALIKDQVDGLRKLKIKAETINSKMSATERQRVINDINCAQPSTQLLYITPEQAATPAFKNIFFDLYKKDKVSYVVVDEAHCVSQWGHDFRPDYLKLGQLRSVFPNVPWIALTATASKEVIDDIYKQLKLKAPVASFKTSCFRSNLFYDVIFEDLLKDSYSHLKDFIEDILGEDESDVEEKNRGCGIIYCRTRGLTEEVARVLSKKGVPTISYHAGLKDKERLKVQEDWSCGKYRVISATVSFGMGIDKSSVRFVVHWGIPSSIPAYYQESGRAGRDGNPAYCRIYHSKSARKSLDFVLRQEHAEARSEVKQATAKSSYKAFELMVDYCESSRCRHWSFAKFFGDEKPACKNKCDVCLDEKRIDQTIREFHSHQSYTKFHLTDAGADGYSDNFTSASDLYGGGRNGSAKETDDYCSNSEDTWGKHPNEKKDPDLISEIKKQFALRKTSEEFEEDNFRNSFIIAAGSTQTKVNGLTVKVREDFVKFIKELLLKNKNICTICDSPKSNLNGKNIEKIALKLEYNAFSSATFVNAYRRKIAFLLDEIKKSTKAITLHRSLKNYEVNEEEEEEEEENVEDNSLSSLIKHIEKSNKQAQSPFVKVSTLIKQSVNQIESTSQEKNESDEEILIKETDDSNGESDSKKKSNSILDGDPKGFISSNLLEEVTKGTGSQSLSENKDDSSQNISNDSPFKHDPDNSRLLKRKYDFLFGSSPTRAVGDDVNYKKTKASPSKEENKIPEVIHPQYNVVSDNGDEKKPLENKNARFEMKQEFTDVVVKYLMPYYKRNKIISKDTFKLLARKIVHKLLPEREEYGKDEVIKTYIKNLYKQGIFKKSNQEIERLHL</sequence>
<dbReference type="EC" id="5.6.2.4" evidence="13"/>
<dbReference type="GO" id="GO:0005524">
    <property type="term" value="F:ATP binding"/>
    <property type="evidence" value="ECO:0007669"/>
    <property type="project" value="UniProtKB-KW"/>
</dbReference>
<evidence type="ECO:0000256" key="7">
    <source>
        <dbReference type="ARBA" id="ARBA00022840"/>
    </source>
</evidence>
<organism evidence="17">
    <name type="scientific">Panstrongylus megistus</name>
    <dbReference type="NCBI Taxonomy" id="65343"/>
    <lineage>
        <taxon>Eukaryota</taxon>
        <taxon>Metazoa</taxon>
        <taxon>Ecdysozoa</taxon>
        <taxon>Arthropoda</taxon>
        <taxon>Hexapoda</taxon>
        <taxon>Insecta</taxon>
        <taxon>Pterygota</taxon>
        <taxon>Neoptera</taxon>
        <taxon>Paraneoptera</taxon>
        <taxon>Hemiptera</taxon>
        <taxon>Heteroptera</taxon>
        <taxon>Panheteroptera</taxon>
        <taxon>Cimicomorpha</taxon>
        <taxon>Reduviidae</taxon>
        <taxon>Triatominae</taxon>
        <taxon>Panstrongylus</taxon>
    </lineage>
</organism>
<dbReference type="PANTHER" id="PTHR13710:SF152">
    <property type="entry name" value="ATP-DEPENDENT DNA HELICASE Q5"/>
    <property type="match status" value="1"/>
</dbReference>
<evidence type="ECO:0000256" key="6">
    <source>
        <dbReference type="ARBA" id="ARBA00022806"/>
    </source>
</evidence>
<dbReference type="Pfam" id="PF16124">
    <property type="entry name" value="RecQ_Zn_bind"/>
    <property type="match status" value="1"/>
</dbReference>
<dbReference type="GO" id="GO:0003677">
    <property type="term" value="F:DNA binding"/>
    <property type="evidence" value="ECO:0007669"/>
    <property type="project" value="UniProtKB-KW"/>
</dbReference>
<evidence type="ECO:0000256" key="12">
    <source>
        <dbReference type="ARBA" id="ARBA00049360"/>
    </source>
</evidence>
<dbReference type="GO" id="GO:0005634">
    <property type="term" value="C:nucleus"/>
    <property type="evidence" value="ECO:0007669"/>
    <property type="project" value="UniProtKB-SubCell"/>
</dbReference>
<evidence type="ECO:0000256" key="10">
    <source>
        <dbReference type="ARBA" id="ARBA00023242"/>
    </source>
</evidence>
<dbReference type="NCBIfam" id="TIGR00614">
    <property type="entry name" value="recQ_fam"/>
    <property type="match status" value="1"/>
</dbReference>
<dbReference type="CDD" id="cd18794">
    <property type="entry name" value="SF2_C_RecQ"/>
    <property type="match status" value="1"/>
</dbReference>
<dbReference type="InterPro" id="IPR001650">
    <property type="entry name" value="Helicase_C-like"/>
</dbReference>
<dbReference type="PROSITE" id="PS51194">
    <property type="entry name" value="HELICASE_CTER"/>
    <property type="match status" value="1"/>
</dbReference>
<dbReference type="Gene3D" id="3.40.50.300">
    <property type="entry name" value="P-loop containing nucleotide triphosphate hydrolases"/>
    <property type="match status" value="2"/>
</dbReference>
<evidence type="ECO:0000256" key="9">
    <source>
        <dbReference type="ARBA" id="ARBA00023235"/>
    </source>
</evidence>
<evidence type="ECO:0000256" key="3">
    <source>
        <dbReference type="ARBA" id="ARBA00022723"/>
    </source>
</evidence>
<keyword evidence="9" id="KW-0413">Isomerase</keyword>
<dbReference type="Pfam" id="PF00270">
    <property type="entry name" value="DEAD"/>
    <property type="match status" value="1"/>
</dbReference>
<feature type="domain" description="Helicase C-terminal" evidence="16">
    <location>
        <begin position="239"/>
        <end position="391"/>
    </location>
</feature>
<dbReference type="EMBL" id="GBGD01000375">
    <property type="protein sequence ID" value="JAC88514.1"/>
    <property type="molecule type" value="mRNA"/>
</dbReference>
<dbReference type="SMART" id="SM00490">
    <property type="entry name" value="HELICc"/>
    <property type="match status" value="1"/>
</dbReference>
<proteinExistence type="evidence at transcript level"/>
<feature type="non-terminal residue" evidence="17">
    <location>
        <position position="1"/>
    </location>
</feature>
<keyword evidence="6 13" id="KW-0347">Helicase</keyword>
<evidence type="ECO:0000256" key="1">
    <source>
        <dbReference type="ARBA" id="ARBA00004123"/>
    </source>
</evidence>
<dbReference type="InterPro" id="IPR002464">
    <property type="entry name" value="DNA/RNA_helicase_DEAH_CS"/>
</dbReference>
<dbReference type="InterPro" id="IPR032284">
    <property type="entry name" value="RecQ_Zn-bd"/>
</dbReference>
<dbReference type="GO" id="GO:0006355">
    <property type="term" value="P:regulation of DNA-templated transcription"/>
    <property type="evidence" value="ECO:0007669"/>
    <property type="project" value="InterPro"/>
</dbReference>
<reference evidence="17" key="1">
    <citation type="journal article" date="2015" name="J. Med. Entomol.">
        <title>A Deep Insight Into the Sialotranscriptome of the Chagas Disease Vector, Panstrongylus megistus (Hemiptera: Heteroptera).</title>
        <authorList>
            <person name="Ribeiro J.M."/>
            <person name="Schwarz A."/>
            <person name="Francischetti I.M."/>
        </authorList>
    </citation>
    <scope>NUCLEOTIDE SEQUENCE</scope>
    <source>
        <tissue evidence="17">Salivary glands</tissue>
    </source>
</reference>
<dbReference type="SUPFAM" id="SSF52540">
    <property type="entry name" value="P-loop containing nucleoside triphosphate hydrolases"/>
    <property type="match status" value="1"/>
</dbReference>
<evidence type="ECO:0000256" key="4">
    <source>
        <dbReference type="ARBA" id="ARBA00022741"/>
    </source>
</evidence>
<dbReference type="GO" id="GO:0009378">
    <property type="term" value="F:four-way junction helicase activity"/>
    <property type="evidence" value="ECO:0007669"/>
    <property type="project" value="TreeGrafter"/>
</dbReference>
<keyword evidence="4 13" id="KW-0547">Nucleotide-binding</keyword>
<name>A0A069DZM6_9HEMI</name>
<dbReference type="InterPro" id="IPR027417">
    <property type="entry name" value="P-loop_NTPase"/>
</dbReference>
<dbReference type="SMART" id="SM00487">
    <property type="entry name" value="DEXDc"/>
    <property type="match status" value="1"/>
</dbReference>
<accession>A0A069DZM6</accession>
<dbReference type="Pfam" id="PF00271">
    <property type="entry name" value="Helicase_C"/>
    <property type="match status" value="1"/>
</dbReference>
<dbReference type="FunFam" id="3.40.50.300:FF:000444">
    <property type="entry name" value="ATP-dependent DNA helicase"/>
    <property type="match status" value="1"/>
</dbReference>
<dbReference type="GO" id="GO:0000724">
    <property type="term" value="P:double-strand break repair via homologous recombination"/>
    <property type="evidence" value="ECO:0007669"/>
    <property type="project" value="TreeGrafter"/>
</dbReference>
<evidence type="ECO:0000256" key="2">
    <source>
        <dbReference type="ARBA" id="ARBA00005446"/>
    </source>
</evidence>
<dbReference type="InterPro" id="IPR013257">
    <property type="entry name" value="SRI"/>
</dbReference>
<evidence type="ECO:0000256" key="8">
    <source>
        <dbReference type="ARBA" id="ARBA00023125"/>
    </source>
</evidence>
<keyword evidence="3" id="KW-0479">Metal-binding</keyword>
<feature type="domain" description="Helicase ATP-binding" evidence="15">
    <location>
        <begin position="36"/>
        <end position="211"/>
    </location>
</feature>
<dbReference type="Gene3D" id="1.10.1740.100">
    <property type="entry name" value="Set2, Rpb1 interacting domain"/>
    <property type="match status" value="1"/>
</dbReference>
<keyword evidence="8" id="KW-0238">DNA-binding</keyword>
<evidence type="ECO:0000256" key="5">
    <source>
        <dbReference type="ARBA" id="ARBA00022801"/>
    </source>
</evidence>
<comment type="subcellular location">
    <subcellularLocation>
        <location evidence="1 13">Nucleus</location>
    </subcellularLocation>
</comment>
<evidence type="ECO:0000256" key="14">
    <source>
        <dbReference type="SAM" id="MobiDB-lite"/>
    </source>
</evidence>
<dbReference type="Pfam" id="PF08236">
    <property type="entry name" value="SRI"/>
    <property type="match status" value="1"/>
</dbReference>
<feature type="compositionally biased region" description="Basic and acidic residues" evidence="14">
    <location>
        <begin position="692"/>
        <end position="718"/>
    </location>
</feature>